<evidence type="ECO:0000256" key="2">
    <source>
        <dbReference type="SAM" id="MobiDB-lite"/>
    </source>
</evidence>
<feature type="chain" id="PRO_5001735652" evidence="3">
    <location>
        <begin position="25"/>
        <end position="253"/>
    </location>
</feature>
<protein>
    <submittedName>
        <fullName evidence="5">BnaC07g31820D protein</fullName>
    </submittedName>
</protein>
<dbReference type="OMA" id="PAIMAGW"/>
<evidence type="ECO:0000313" key="5">
    <source>
        <dbReference type="EMBL" id="CDY23005.1"/>
    </source>
</evidence>
<dbReference type="InterPro" id="IPR008502">
    <property type="entry name" value="Prolamin-like"/>
</dbReference>
<organism evidence="5 6">
    <name type="scientific">Brassica napus</name>
    <name type="common">Rape</name>
    <dbReference type="NCBI Taxonomy" id="3708"/>
    <lineage>
        <taxon>Eukaryota</taxon>
        <taxon>Viridiplantae</taxon>
        <taxon>Streptophyta</taxon>
        <taxon>Embryophyta</taxon>
        <taxon>Tracheophyta</taxon>
        <taxon>Spermatophyta</taxon>
        <taxon>Magnoliopsida</taxon>
        <taxon>eudicotyledons</taxon>
        <taxon>Gunneridae</taxon>
        <taxon>Pentapetalae</taxon>
        <taxon>rosids</taxon>
        <taxon>malvids</taxon>
        <taxon>Brassicales</taxon>
        <taxon>Brassicaceae</taxon>
        <taxon>Brassiceae</taxon>
        <taxon>Brassica</taxon>
    </lineage>
</organism>
<evidence type="ECO:0000256" key="3">
    <source>
        <dbReference type="SAM" id="SignalP"/>
    </source>
</evidence>
<keyword evidence="1 3" id="KW-0732">Signal</keyword>
<keyword evidence="6" id="KW-1185">Reference proteome</keyword>
<evidence type="ECO:0000256" key="1">
    <source>
        <dbReference type="ARBA" id="ARBA00022729"/>
    </source>
</evidence>
<evidence type="ECO:0000259" key="4">
    <source>
        <dbReference type="Pfam" id="PF05617"/>
    </source>
</evidence>
<dbReference type="EMBL" id="LK032139">
    <property type="protein sequence ID" value="CDY23005.1"/>
    <property type="molecule type" value="Genomic_DNA"/>
</dbReference>
<dbReference type="STRING" id="3708.A0A078G9B1"/>
<dbReference type="PANTHER" id="PTHR34785:SF3">
    <property type="entry name" value="ECA1 GAMETOGENESIS RELATED FAMILY PROTEIN-RELATED"/>
    <property type="match status" value="1"/>
</dbReference>
<feature type="compositionally biased region" description="Low complexity" evidence="2">
    <location>
        <begin position="157"/>
        <end position="167"/>
    </location>
</feature>
<dbReference type="Pfam" id="PF05617">
    <property type="entry name" value="Prolamin_like"/>
    <property type="match status" value="1"/>
</dbReference>
<evidence type="ECO:0000313" key="6">
    <source>
        <dbReference type="Proteomes" id="UP000028999"/>
    </source>
</evidence>
<name>A0A078G9B1_BRANA</name>
<dbReference type="Gramene" id="CDY23005">
    <property type="protein sequence ID" value="CDY23005"/>
    <property type="gene ID" value="GSBRNA2T00021451001"/>
</dbReference>
<dbReference type="PANTHER" id="PTHR34785">
    <property type="entry name" value="ECA1 GAMETOGENESIS RELATED FAMILY PROTEIN-RELATED"/>
    <property type="match status" value="1"/>
</dbReference>
<proteinExistence type="predicted"/>
<feature type="region of interest" description="Disordered" evidence="2">
    <location>
        <begin position="157"/>
        <end position="181"/>
    </location>
</feature>
<reference evidence="5 6" key="1">
    <citation type="journal article" date="2014" name="Science">
        <title>Plant genetics. Early allopolyploid evolution in the post-Neolithic Brassica napus oilseed genome.</title>
        <authorList>
            <person name="Chalhoub B."/>
            <person name="Denoeud F."/>
            <person name="Liu S."/>
            <person name="Parkin I.A."/>
            <person name="Tang H."/>
            <person name="Wang X."/>
            <person name="Chiquet J."/>
            <person name="Belcram H."/>
            <person name="Tong C."/>
            <person name="Samans B."/>
            <person name="Correa M."/>
            <person name="Da Silva C."/>
            <person name="Just J."/>
            <person name="Falentin C."/>
            <person name="Koh C.S."/>
            <person name="Le Clainche I."/>
            <person name="Bernard M."/>
            <person name="Bento P."/>
            <person name="Noel B."/>
            <person name="Labadie K."/>
            <person name="Alberti A."/>
            <person name="Charles M."/>
            <person name="Arnaud D."/>
            <person name="Guo H."/>
            <person name="Daviaud C."/>
            <person name="Alamery S."/>
            <person name="Jabbari K."/>
            <person name="Zhao M."/>
            <person name="Edger P.P."/>
            <person name="Chelaifa H."/>
            <person name="Tack D."/>
            <person name="Lassalle G."/>
            <person name="Mestiri I."/>
            <person name="Schnel N."/>
            <person name="Le Paslier M.C."/>
            <person name="Fan G."/>
            <person name="Renault V."/>
            <person name="Bayer P.E."/>
            <person name="Golicz A.A."/>
            <person name="Manoli S."/>
            <person name="Lee T.H."/>
            <person name="Thi V.H."/>
            <person name="Chalabi S."/>
            <person name="Hu Q."/>
            <person name="Fan C."/>
            <person name="Tollenaere R."/>
            <person name="Lu Y."/>
            <person name="Battail C."/>
            <person name="Shen J."/>
            <person name="Sidebottom C.H."/>
            <person name="Wang X."/>
            <person name="Canaguier A."/>
            <person name="Chauveau A."/>
            <person name="Berard A."/>
            <person name="Deniot G."/>
            <person name="Guan M."/>
            <person name="Liu Z."/>
            <person name="Sun F."/>
            <person name="Lim Y.P."/>
            <person name="Lyons E."/>
            <person name="Town C.D."/>
            <person name="Bancroft I."/>
            <person name="Wang X."/>
            <person name="Meng J."/>
            <person name="Ma J."/>
            <person name="Pires J.C."/>
            <person name="King G.J."/>
            <person name="Brunel D."/>
            <person name="Delourme R."/>
            <person name="Renard M."/>
            <person name="Aury J.M."/>
            <person name="Adams K.L."/>
            <person name="Batley J."/>
            <person name="Snowdon R.J."/>
            <person name="Tost J."/>
            <person name="Edwards D."/>
            <person name="Zhou Y."/>
            <person name="Hua W."/>
            <person name="Sharpe A.G."/>
            <person name="Paterson A.H."/>
            <person name="Guan C."/>
            <person name="Wincker P."/>
        </authorList>
    </citation>
    <scope>NUCLEOTIDE SEQUENCE [LARGE SCALE GENOMIC DNA]</scope>
    <source>
        <strain evidence="6">cv. Darmor-bzh</strain>
    </source>
</reference>
<gene>
    <name evidence="5" type="primary">BnaC07g31820D</name>
    <name evidence="5" type="ORF">GSBRNA2T00021451001</name>
</gene>
<feature type="domain" description="Prolamin-like" evidence="4">
    <location>
        <begin position="188"/>
        <end position="238"/>
    </location>
</feature>
<dbReference type="AlphaFoldDB" id="A0A078G9B1"/>
<accession>A0A078G9B1</accession>
<dbReference type="Proteomes" id="UP000028999">
    <property type="component" value="Unassembled WGS sequence"/>
</dbReference>
<feature type="signal peptide" evidence="3">
    <location>
        <begin position="1"/>
        <end position="24"/>
    </location>
</feature>
<dbReference type="PaxDb" id="3708-A0A078G9B1"/>
<sequence length="253" mass="27974">MKSSMFLVAAAFLCLVIFPTITLGKDLRFWPNPIKGWPHPSNTYRNLMLTSTSHKFNYGDSKVWKCTHSNGSAPAISISISPSQNTNNCTFAFNTQNVFAATYTISSSNSQNIFTPTNTVSCGSNSNEVSISTAANTQNVFAATYTISSSSSQNISTAAYTSSSPSEPSNPPPEHHHHQSPLEHFGSCVRNMGPVGECRGQMAFSFYTRMFQVSDYCCNLVVNMKNECEDAIWGYFTDPYFVSLVRFTCHIMY</sequence>